<keyword evidence="3" id="KW-1185">Reference proteome</keyword>
<reference evidence="3" key="1">
    <citation type="journal article" date="2019" name="Int. J. Syst. Evol. Microbiol.">
        <title>The Global Catalogue of Microorganisms (GCM) 10K type strain sequencing project: providing services to taxonomists for standard genome sequencing and annotation.</title>
        <authorList>
            <consortium name="The Broad Institute Genomics Platform"/>
            <consortium name="The Broad Institute Genome Sequencing Center for Infectious Disease"/>
            <person name="Wu L."/>
            <person name="Ma J."/>
        </authorList>
    </citation>
    <scope>NUCLEOTIDE SEQUENCE [LARGE SCALE GENOMIC DNA]</scope>
    <source>
        <strain evidence="3">JCM 17925</strain>
    </source>
</reference>
<name>A0ABP8KK53_9BACT</name>
<feature type="region of interest" description="Disordered" evidence="1">
    <location>
        <begin position="129"/>
        <end position="150"/>
    </location>
</feature>
<gene>
    <name evidence="2" type="ORF">GCM10023187_31990</name>
</gene>
<protein>
    <recommendedName>
        <fullName evidence="4">RNA polymerase sigma factor, sigma-70 family</fullName>
    </recommendedName>
</protein>
<dbReference type="Proteomes" id="UP001500936">
    <property type="component" value="Unassembled WGS sequence"/>
</dbReference>
<evidence type="ECO:0000313" key="2">
    <source>
        <dbReference type="EMBL" id="GAA4409140.1"/>
    </source>
</evidence>
<dbReference type="InterPro" id="IPR013325">
    <property type="entry name" value="RNA_pol_sigma_r2"/>
</dbReference>
<sequence>MFSPLRKSFSTGSVDPCQAFETNPLVFCQQLVRENPRDESAWTCLIKRLHKLFVKHALSYGTSPEAIQDLIQESLVQFMDDIRSGKFICQGYKPIGYVGTICINKWRGWWKKQQKETTRRVDWDSLFREFDDDQAGPPPGMAEEPDEPHEEDLCRRQAARKAYETLTPVQKKLMWEHYVNGLKLTDFEQMEEKGEGYGKLLHYRAKREFTRLFQQFYNDCRSWKN</sequence>
<organism evidence="2 3">
    <name type="scientific">Nibrella viscosa</name>
    <dbReference type="NCBI Taxonomy" id="1084524"/>
    <lineage>
        <taxon>Bacteria</taxon>
        <taxon>Pseudomonadati</taxon>
        <taxon>Bacteroidota</taxon>
        <taxon>Cytophagia</taxon>
        <taxon>Cytophagales</taxon>
        <taxon>Spirosomataceae</taxon>
        <taxon>Nibrella</taxon>
    </lineage>
</organism>
<dbReference type="Gene3D" id="1.10.1740.10">
    <property type="match status" value="1"/>
</dbReference>
<proteinExistence type="predicted"/>
<evidence type="ECO:0000256" key="1">
    <source>
        <dbReference type="SAM" id="MobiDB-lite"/>
    </source>
</evidence>
<evidence type="ECO:0008006" key="4">
    <source>
        <dbReference type="Google" id="ProtNLM"/>
    </source>
</evidence>
<dbReference type="SUPFAM" id="SSF88946">
    <property type="entry name" value="Sigma2 domain of RNA polymerase sigma factors"/>
    <property type="match status" value="1"/>
</dbReference>
<comment type="caution">
    <text evidence="2">The sequence shown here is derived from an EMBL/GenBank/DDBJ whole genome shotgun (WGS) entry which is preliminary data.</text>
</comment>
<accession>A0ABP8KK53</accession>
<evidence type="ECO:0000313" key="3">
    <source>
        <dbReference type="Proteomes" id="UP001500936"/>
    </source>
</evidence>
<dbReference type="EMBL" id="BAABHB010000006">
    <property type="protein sequence ID" value="GAA4409140.1"/>
    <property type="molecule type" value="Genomic_DNA"/>
</dbReference>